<reference evidence="2" key="1">
    <citation type="journal article" date="2019" name="Int. J. Syst. Evol. Microbiol.">
        <title>The Global Catalogue of Microorganisms (GCM) 10K type strain sequencing project: providing services to taxonomists for standard genome sequencing and annotation.</title>
        <authorList>
            <consortium name="The Broad Institute Genomics Platform"/>
            <consortium name="The Broad Institute Genome Sequencing Center for Infectious Disease"/>
            <person name="Wu L."/>
            <person name="Ma J."/>
        </authorList>
    </citation>
    <scope>NUCLEOTIDE SEQUENCE [LARGE SCALE GENOMIC DNA]</scope>
    <source>
        <strain evidence="2">CCUG 62974</strain>
    </source>
</reference>
<dbReference type="Proteomes" id="UP001597024">
    <property type="component" value="Unassembled WGS sequence"/>
</dbReference>
<accession>A0ABW3E4W4</accession>
<proteinExistence type="predicted"/>
<evidence type="ECO:0000313" key="1">
    <source>
        <dbReference type="EMBL" id="MFD0890397.1"/>
    </source>
</evidence>
<organism evidence="1 2">
    <name type="scientific">Streptosporangium algeriense</name>
    <dbReference type="NCBI Taxonomy" id="1682748"/>
    <lineage>
        <taxon>Bacteria</taxon>
        <taxon>Bacillati</taxon>
        <taxon>Actinomycetota</taxon>
        <taxon>Actinomycetes</taxon>
        <taxon>Streptosporangiales</taxon>
        <taxon>Streptosporangiaceae</taxon>
        <taxon>Streptosporangium</taxon>
    </lineage>
</organism>
<protein>
    <submittedName>
        <fullName evidence="1">Uncharacterized protein</fullName>
    </submittedName>
</protein>
<keyword evidence="2" id="KW-1185">Reference proteome</keyword>
<name>A0ABW3E4W4_9ACTN</name>
<feature type="non-terminal residue" evidence="1">
    <location>
        <position position="1"/>
    </location>
</feature>
<comment type="caution">
    <text evidence="1">The sequence shown here is derived from an EMBL/GenBank/DDBJ whole genome shotgun (WGS) entry which is preliminary data.</text>
</comment>
<dbReference type="EMBL" id="JBHTHX010002412">
    <property type="protein sequence ID" value="MFD0890397.1"/>
    <property type="molecule type" value="Genomic_DNA"/>
</dbReference>
<sequence length="233" mass="23850">AEPAAAGASGDQGGAAQTVAFTAAVPAAAKAPETDGIHHKAVVNDDGTVTVTVSAGTSAAAKQLSFLLLKAGAPTSAPAETDIVYLGEARLDEQGNTTLTVLVNRPDGTNLALNTSGDTERRVAPLLPRTPEPAAMRVLHDTVTATVKTQGNAPAQATITLVCTGANKCQEQVDVSHNGRSIDAKKVTLQPGKTRDLKLNLRDEARAALRAGRSIVLDVRIGTAPAVRVTVTP</sequence>
<gene>
    <name evidence="1" type="ORF">ACFQ08_38135</name>
</gene>
<evidence type="ECO:0000313" key="2">
    <source>
        <dbReference type="Proteomes" id="UP001597024"/>
    </source>
</evidence>